<dbReference type="RefSeq" id="WP_378298025.1">
    <property type="nucleotide sequence ID" value="NZ_JBHULX010000004.1"/>
</dbReference>
<evidence type="ECO:0000256" key="1">
    <source>
        <dbReference type="SAM" id="MobiDB-lite"/>
    </source>
</evidence>
<accession>A0ABW5N5R8</accession>
<proteinExistence type="predicted"/>
<evidence type="ECO:0000313" key="3">
    <source>
        <dbReference type="Proteomes" id="UP001597459"/>
    </source>
</evidence>
<feature type="compositionally biased region" description="Basic and acidic residues" evidence="1">
    <location>
        <begin position="605"/>
        <end position="870"/>
    </location>
</feature>
<feature type="compositionally biased region" description="Basic and acidic residues" evidence="1">
    <location>
        <begin position="531"/>
        <end position="591"/>
    </location>
</feature>
<feature type="region of interest" description="Disordered" evidence="1">
    <location>
        <begin position="395"/>
        <end position="432"/>
    </location>
</feature>
<feature type="compositionally biased region" description="Basic and acidic residues" evidence="1">
    <location>
        <begin position="395"/>
        <end position="413"/>
    </location>
</feature>
<protein>
    <submittedName>
        <fullName evidence="2">PorP/SprF family type IX secretion system membrane protein</fullName>
    </submittedName>
</protein>
<evidence type="ECO:0000313" key="2">
    <source>
        <dbReference type="EMBL" id="MFD2590279.1"/>
    </source>
</evidence>
<reference evidence="3" key="1">
    <citation type="journal article" date="2019" name="Int. J. Syst. Evol. Microbiol.">
        <title>The Global Catalogue of Microorganisms (GCM) 10K type strain sequencing project: providing services to taxonomists for standard genome sequencing and annotation.</title>
        <authorList>
            <consortium name="The Broad Institute Genomics Platform"/>
            <consortium name="The Broad Institute Genome Sequencing Center for Infectious Disease"/>
            <person name="Wu L."/>
            <person name="Ma J."/>
        </authorList>
    </citation>
    <scope>NUCLEOTIDE SEQUENCE [LARGE SCALE GENOMIC DNA]</scope>
    <source>
        <strain evidence="3">KCTC 42423</strain>
    </source>
</reference>
<dbReference type="NCBIfam" id="TIGR03519">
    <property type="entry name" value="T9SS_PorP_fam"/>
    <property type="match status" value="1"/>
</dbReference>
<sequence>MFCTVFNITKAQEESTNFGVLPSDIPTHNLVKYNRFYFNPTFSLVRENKKSINVYNKVQWASFNDNPQTFLINYTSNFDERMGVSIGLHQQNEGIYRYFGGVANYAYRVEIDRDMNLTFGMNLGFSQSGIKSNIDAATIDDGFTLNNGLQVNDPLIINYEKSSVFLLSPGINFNYDQFDVGVAVSNLVAYNLTSSELATDNMTISGHAMYTTSLERRSDKTVRAMVYASMPSEGDLRYGANGIVELPKLGWAQLGYNSFYGASLGVGANISPKVSIGYTYETGFGDTSNFGATHEVGLAYNFNVDDRKGRSRKSSSQKAYEARDSEIRRLKKEILQQNKLIQELREKNGDSLSEARRAMSRLERSIQEAKEEEARRAKELAEQRKEEVELLNRRSQLEREMTEQQRAEEERLRSRSRLSVDMTAEERAAEEERLRARRKLTAEMTEQEIAEEEERLRASRKLTAEMTEQEREEEERRLRASRKLTAEMTEIEIAEQKAKEEEENLSEEEKEVIKEIEKEEAAREAIAAKQQAEEDARIEREKEEAEATKKKEEEAKAEAARVAEATKKQEEAAKAAAEEEERLRAQRKLEMEMQEQQLQEEKEEEERLRAKRQLEMEMREQELQEEKAAEEERLRAKRQLEMEMREQELQEEKAAEEERLRQEAEAARLAEEERLRQEAEAARLAEEERLRQEAEAARLAEEERLRQEAEAARLAEEERLRQEAEAARLAEEERLRQEAEAARLAEEERLRQEAEAARLAEEERLRQEAEEKAAEEERLRAQRQLEMEMREQQRLEEEARQKAAEEERLRAQRQLEMEMREQRRLEEEAKQKAEEERLRQEAEAARLAEEERKRQEEKEPENIQDIQKELDNSSRITDKLIASRDSLLTSGLNVDKREFNKLLESLVNMNQDADEVRKERNPISSKRLVAKNRFVKFAETSRPEARIATKYIAGYPEGYYLIGNVFKGGEYAERFKSALQNDLGFNNTQVIVNPENDFQYVAIESYRSKDEAIEKYMSSIDNRYLGDMWILNIARNRVESFKRLLQETRIIKATVKEDNVLTENLSFIGGHNIENGYYLITNIFKRENYFEQGMAKLRSQGLEPQHFRNPKDNYIYVYLKRFDSLDEAKQSLFSNVDNTYDGELYILKVQ</sequence>
<organism evidence="2 3">
    <name type="scientific">Aquimarina hainanensis</name>
    <dbReference type="NCBI Taxonomy" id="1578017"/>
    <lineage>
        <taxon>Bacteria</taxon>
        <taxon>Pseudomonadati</taxon>
        <taxon>Bacteroidota</taxon>
        <taxon>Flavobacteriia</taxon>
        <taxon>Flavobacteriales</taxon>
        <taxon>Flavobacteriaceae</taxon>
        <taxon>Aquimarina</taxon>
    </lineage>
</organism>
<feature type="compositionally biased region" description="Basic and acidic residues" evidence="1">
    <location>
        <begin position="511"/>
        <end position="523"/>
    </location>
</feature>
<name>A0ABW5N5R8_9FLAO</name>
<comment type="caution">
    <text evidence="2">The sequence shown here is derived from an EMBL/GenBank/DDBJ whole genome shotgun (WGS) entry which is preliminary data.</text>
</comment>
<keyword evidence="3" id="KW-1185">Reference proteome</keyword>
<feature type="compositionally biased region" description="Acidic residues" evidence="1">
    <location>
        <begin position="501"/>
        <end position="510"/>
    </location>
</feature>
<dbReference type="InterPro" id="IPR019861">
    <property type="entry name" value="PorP/SprF_Bacteroidetes"/>
</dbReference>
<feature type="region of interest" description="Disordered" evidence="1">
    <location>
        <begin position="444"/>
        <end position="870"/>
    </location>
</feature>
<dbReference type="EMBL" id="JBHULX010000004">
    <property type="protein sequence ID" value="MFD2590279.1"/>
    <property type="molecule type" value="Genomic_DNA"/>
</dbReference>
<dbReference type="Pfam" id="PF11751">
    <property type="entry name" value="PorP_SprF"/>
    <property type="match status" value="1"/>
</dbReference>
<gene>
    <name evidence="2" type="ORF">ACFSTE_05510</name>
</gene>
<dbReference type="Proteomes" id="UP001597459">
    <property type="component" value="Unassembled WGS sequence"/>
</dbReference>